<dbReference type="Proteomes" id="UP000485058">
    <property type="component" value="Unassembled WGS sequence"/>
</dbReference>
<accession>A0A699ZZQ9</accession>
<gene>
    <name evidence="1" type="ORF">HaLaN_25142</name>
</gene>
<dbReference type="EMBL" id="BLLF01003284">
    <property type="protein sequence ID" value="GFH26910.1"/>
    <property type="molecule type" value="Genomic_DNA"/>
</dbReference>
<keyword evidence="2" id="KW-1185">Reference proteome</keyword>
<evidence type="ECO:0000313" key="2">
    <source>
        <dbReference type="Proteomes" id="UP000485058"/>
    </source>
</evidence>
<sequence>MGSTLALKHSITVLQRALAAWRAEAVYLQDLRMRCIRLITRSQYQVLADAWSCWVEWLELKRSGDLQHSRAVAFLSHFLLGKAWNSWRAHHALHVTAQRVMRHMLNRALAVAMNAWWQAVLHHREVMLCCEQFMVRLANQGLAKGMDAFKYHHERRQRKRLADSHFFTKKAKEVLLAWRLAAKLSLALALWTGNLLGLAFSQ</sequence>
<feature type="non-terminal residue" evidence="1">
    <location>
        <position position="202"/>
    </location>
</feature>
<protein>
    <submittedName>
        <fullName evidence="1">Uncharacterized protein</fullName>
    </submittedName>
</protein>
<evidence type="ECO:0000313" key="1">
    <source>
        <dbReference type="EMBL" id="GFH26910.1"/>
    </source>
</evidence>
<organism evidence="1 2">
    <name type="scientific">Haematococcus lacustris</name>
    <name type="common">Green alga</name>
    <name type="synonym">Haematococcus pluvialis</name>
    <dbReference type="NCBI Taxonomy" id="44745"/>
    <lineage>
        <taxon>Eukaryota</taxon>
        <taxon>Viridiplantae</taxon>
        <taxon>Chlorophyta</taxon>
        <taxon>core chlorophytes</taxon>
        <taxon>Chlorophyceae</taxon>
        <taxon>CS clade</taxon>
        <taxon>Chlamydomonadales</taxon>
        <taxon>Haematococcaceae</taxon>
        <taxon>Haematococcus</taxon>
    </lineage>
</organism>
<proteinExistence type="predicted"/>
<comment type="caution">
    <text evidence="1">The sequence shown here is derived from an EMBL/GenBank/DDBJ whole genome shotgun (WGS) entry which is preliminary data.</text>
</comment>
<feature type="non-terminal residue" evidence="1">
    <location>
        <position position="1"/>
    </location>
</feature>
<dbReference type="AlphaFoldDB" id="A0A699ZZQ9"/>
<reference evidence="1 2" key="1">
    <citation type="submission" date="2020-02" db="EMBL/GenBank/DDBJ databases">
        <title>Draft genome sequence of Haematococcus lacustris strain NIES-144.</title>
        <authorList>
            <person name="Morimoto D."/>
            <person name="Nakagawa S."/>
            <person name="Yoshida T."/>
            <person name="Sawayama S."/>
        </authorList>
    </citation>
    <scope>NUCLEOTIDE SEQUENCE [LARGE SCALE GENOMIC DNA]</scope>
    <source>
        <strain evidence="1 2">NIES-144</strain>
    </source>
</reference>
<name>A0A699ZZQ9_HAELA</name>